<protein>
    <submittedName>
        <fullName evidence="2">Uncharacterized protein</fullName>
    </submittedName>
</protein>
<sequence>MVFDNVPGIGDITSKINISGIVSTISSFVGVLFLFIIMAVIVFVLFKLKKRKALYNKKIFWFEEYI</sequence>
<keyword evidence="1" id="KW-0812">Transmembrane</keyword>
<feature type="non-terminal residue" evidence="2">
    <location>
        <position position="66"/>
    </location>
</feature>
<dbReference type="AlphaFoldDB" id="X1IVD9"/>
<gene>
    <name evidence="2" type="ORF">S03H2_65302</name>
</gene>
<feature type="transmembrane region" description="Helical" evidence="1">
    <location>
        <begin position="20"/>
        <end position="46"/>
    </location>
</feature>
<evidence type="ECO:0000313" key="2">
    <source>
        <dbReference type="EMBL" id="GAH85682.1"/>
    </source>
</evidence>
<name>X1IVD9_9ZZZZ</name>
<keyword evidence="1" id="KW-0472">Membrane</keyword>
<keyword evidence="1" id="KW-1133">Transmembrane helix</keyword>
<organism evidence="2">
    <name type="scientific">marine sediment metagenome</name>
    <dbReference type="NCBI Taxonomy" id="412755"/>
    <lineage>
        <taxon>unclassified sequences</taxon>
        <taxon>metagenomes</taxon>
        <taxon>ecological metagenomes</taxon>
    </lineage>
</organism>
<evidence type="ECO:0000256" key="1">
    <source>
        <dbReference type="SAM" id="Phobius"/>
    </source>
</evidence>
<reference evidence="2" key="1">
    <citation type="journal article" date="2014" name="Front. Microbiol.">
        <title>High frequency of phylogenetically diverse reductive dehalogenase-homologous genes in deep subseafloor sedimentary metagenomes.</title>
        <authorList>
            <person name="Kawai M."/>
            <person name="Futagami T."/>
            <person name="Toyoda A."/>
            <person name="Takaki Y."/>
            <person name="Nishi S."/>
            <person name="Hori S."/>
            <person name="Arai W."/>
            <person name="Tsubouchi T."/>
            <person name="Morono Y."/>
            <person name="Uchiyama I."/>
            <person name="Ito T."/>
            <person name="Fujiyama A."/>
            <person name="Inagaki F."/>
            <person name="Takami H."/>
        </authorList>
    </citation>
    <scope>NUCLEOTIDE SEQUENCE</scope>
    <source>
        <strain evidence="2">Expedition CK06-06</strain>
    </source>
</reference>
<comment type="caution">
    <text evidence="2">The sequence shown here is derived from an EMBL/GenBank/DDBJ whole genome shotgun (WGS) entry which is preliminary data.</text>
</comment>
<proteinExistence type="predicted"/>
<dbReference type="EMBL" id="BARU01042508">
    <property type="protein sequence ID" value="GAH85682.1"/>
    <property type="molecule type" value="Genomic_DNA"/>
</dbReference>
<accession>X1IVD9</accession>